<name>A0AAN9BQL9_9CAEN</name>
<feature type="domain" description="F-box" evidence="2">
    <location>
        <begin position="285"/>
        <end position="331"/>
    </location>
</feature>
<dbReference type="PROSITE" id="PS50181">
    <property type="entry name" value="FBOX"/>
    <property type="match status" value="1"/>
</dbReference>
<dbReference type="Proteomes" id="UP001374579">
    <property type="component" value="Unassembled WGS sequence"/>
</dbReference>
<dbReference type="Gene3D" id="3.80.10.10">
    <property type="entry name" value="Ribonuclease Inhibitor"/>
    <property type="match status" value="2"/>
</dbReference>
<dbReference type="PANTHER" id="PTHR13318:SF152">
    <property type="entry name" value="F-BOX_LRR-REPEAT PROTEIN 4"/>
    <property type="match status" value="1"/>
</dbReference>
<dbReference type="Pfam" id="PF12937">
    <property type="entry name" value="F-box-like"/>
    <property type="match status" value="1"/>
</dbReference>
<dbReference type="InterPro" id="IPR001810">
    <property type="entry name" value="F-box_dom"/>
</dbReference>
<dbReference type="Pfam" id="PF25372">
    <property type="entry name" value="DUF7885"/>
    <property type="match status" value="1"/>
</dbReference>
<dbReference type="InterPro" id="IPR036047">
    <property type="entry name" value="F-box-like_dom_sf"/>
</dbReference>
<dbReference type="GO" id="GO:0019005">
    <property type="term" value="C:SCF ubiquitin ligase complex"/>
    <property type="evidence" value="ECO:0007669"/>
    <property type="project" value="TreeGrafter"/>
</dbReference>
<dbReference type="AlphaFoldDB" id="A0AAN9BQL9"/>
<organism evidence="3 4">
    <name type="scientific">Littorina saxatilis</name>
    <dbReference type="NCBI Taxonomy" id="31220"/>
    <lineage>
        <taxon>Eukaryota</taxon>
        <taxon>Metazoa</taxon>
        <taxon>Spiralia</taxon>
        <taxon>Lophotrochozoa</taxon>
        <taxon>Mollusca</taxon>
        <taxon>Gastropoda</taxon>
        <taxon>Caenogastropoda</taxon>
        <taxon>Littorinimorpha</taxon>
        <taxon>Littorinoidea</taxon>
        <taxon>Littorinidae</taxon>
        <taxon>Littorina</taxon>
    </lineage>
</organism>
<dbReference type="GO" id="GO:0031146">
    <property type="term" value="P:SCF-dependent proteasomal ubiquitin-dependent protein catabolic process"/>
    <property type="evidence" value="ECO:0007669"/>
    <property type="project" value="TreeGrafter"/>
</dbReference>
<proteinExistence type="predicted"/>
<dbReference type="InterPro" id="IPR032675">
    <property type="entry name" value="LRR_dom_sf"/>
</dbReference>
<evidence type="ECO:0000313" key="4">
    <source>
        <dbReference type="Proteomes" id="UP001374579"/>
    </source>
</evidence>
<sequence>MLFTVLKKFRKIFKTSHKTKMNKAEDQAGNDKLSKENGESCIVRIFGQDVTDFSSQYGAESRMTYAAQNLAGNYNIYPNYGDFTQACVFRTYGPWWRMAPSAFKPYRKTPTAVGFESEDYIEVLFEERLYPIAVQIYETYNPGAIVKIMASDYKAGTNVDTGKQSKWITLWSSPAVETEQRVRIFSPPIKKIDTRVNLIRLELNHSLLGYYTELDCIMLCGVRSRPQSTDYPNLRVQASQLDPPRTPREQAMPGFYAQEEEKMVKELGSLKLNDVYQCPEGGEGKQLFEMLPGEVIVMILAYLDFPSLARVAQTCRLLKEHAYDHILYLEMNLQPIWHMVSNTTLDGLSRRCQHLQRLNLSWCGKSGTIKGSAFKRFLSSCASSLVTLQLSCCSFINKDTMLHISRFCPQLKELDLSGCGDVDKMSALVLTPLTNLERLNLYRTKIDTITIIALIRSMPELQHLNLGSCKMITNIVEVVLQLRLNCPKLKSLDLWRAREMDDSVFQEFVAGCPLLEELDVGWCSDLRSVNGSFTCIAENCKNLKKLFLTANRTVCDNDLLSLAKHSRHLQQLDILGTREVSSKAVEQVLASCKEMVFFDVSFCAGVTDNDVALWKVKYPAVNIKKSFQNTS</sequence>
<dbReference type="SMART" id="SM00367">
    <property type="entry name" value="LRR_CC"/>
    <property type="match status" value="9"/>
</dbReference>
<comment type="caution">
    <text evidence="3">The sequence shown here is derived from an EMBL/GenBank/DDBJ whole genome shotgun (WGS) entry which is preliminary data.</text>
</comment>
<dbReference type="CDD" id="cd22117">
    <property type="entry name" value="F-box_FBXL4"/>
    <property type="match status" value="1"/>
</dbReference>
<gene>
    <name evidence="3" type="ORF">V1264_013449</name>
</gene>
<evidence type="ECO:0000313" key="3">
    <source>
        <dbReference type="EMBL" id="KAK7109401.1"/>
    </source>
</evidence>
<dbReference type="SUPFAM" id="SSF52047">
    <property type="entry name" value="RNI-like"/>
    <property type="match status" value="1"/>
</dbReference>
<reference evidence="3 4" key="1">
    <citation type="submission" date="2024-02" db="EMBL/GenBank/DDBJ databases">
        <title>Chromosome-scale genome assembly of the rough periwinkle Littorina saxatilis.</title>
        <authorList>
            <person name="De Jode A."/>
            <person name="Faria R."/>
            <person name="Formenti G."/>
            <person name="Sims Y."/>
            <person name="Smith T.P."/>
            <person name="Tracey A."/>
            <person name="Wood J.M.D."/>
            <person name="Zagrodzka Z.B."/>
            <person name="Johannesson K."/>
            <person name="Butlin R.K."/>
            <person name="Leder E.H."/>
        </authorList>
    </citation>
    <scope>NUCLEOTIDE SEQUENCE [LARGE SCALE GENOMIC DNA]</scope>
    <source>
        <strain evidence="3">Snail1</strain>
        <tissue evidence="3">Muscle</tissue>
    </source>
</reference>
<dbReference type="PANTHER" id="PTHR13318">
    <property type="entry name" value="PARTNER OF PAIRED, ISOFORM B-RELATED"/>
    <property type="match status" value="1"/>
</dbReference>
<dbReference type="SUPFAM" id="SSF81383">
    <property type="entry name" value="F-box domain"/>
    <property type="match status" value="1"/>
</dbReference>
<keyword evidence="4" id="KW-1185">Reference proteome</keyword>
<dbReference type="InterPro" id="IPR057207">
    <property type="entry name" value="FBXL15_LRR"/>
</dbReference>
<keyword evidence="1" id="KW-0833">Ubl conjugation pathway</keyword>
<evidence type="ECO:0000256" key="1">
    <source>
        <dbReference type="ARBA" id="ARBA00022786"/>
    </source>
</evidence>
<protein>
    <recommendedName>
        <fullName evidence="2">F-box domain-containing protein</fullName>
    </recommendedName>
</protein>
<evidence type="ECO:0000259" key="2">
    <source>
        <dbReference type="PROSITE" id="PS50181"/>
    </source>
</evidence>
<dbReference type="InterPro" id="IPR006553">
    <property type="entry name" value="Leu-rich_rpt_Cys-con_subtyp"/>
</dbReference>
<accession>A0AAN9BQL9</accession>
<dbReference type="FunFam" id="3.80.10.10:FF:000152">
    <property type="entry name" value="F-box/LRR-repeat protein 4 isoform X1"/>
    <property type="match status" value="1"/>
</dbReference>
<dbReference type="EMBL" id="JBAMIC010000003">
    <property type="protein sequence ID" value="KAK7109401.1"/>
    <property type="molecule type" value="Genomic_DNA"/>
</dbReference>